<reference evidence="5 6" key="1">
    <citation type="submission" date="2023-10" db="EMBL/GenBank/DDBJ databases">
        <title>Comparative genomics analysis reveals potential genetic determinants of host preference in Cryptosporidium xiaoi.</title>
        <authorList>
            <person name="Xiao L."/>
            <person name="Li J."/>
        </authorList>
    </citation>
    <scope>NUCLEOTIDE SEQUENCE [LARGE SCALE GENOMIC DNA]</scope>
    <source>
        <strain evidence="5 6">52996</strain>
    </source>
</reference>
<dbReference type="Proteomes" id="UP001311799">
    <property type="component" value="Unassembled WGS sequence"/>
</dbReference>
<feature type="transmembrane region" description="Helical" evidence="3">
    <location>
        <begin position="1007"/>
        <end position="1027"/>
    </location>
</feature>
<name>A0AAV9XWH4_9CRYT</name>
<dbReference type="InterPro" id="IPR018247">
    <property type="entry name" value="EF_Hand_1_Ca_BS"/>
</dbReference>
<dbReference type="EMBL" id="JAWDEY010000036">
    <property type="protein sequence ID" value="KAK6587900.1"/>
    <property type="molecule type" value="Genomic_DNA"/>
</dbReference>
<dbReference type="PANTHER" id="PTHR42264:SF6">
    <property type="entry name" value="TRANSMEMBRANE PROTEIN"/>
    <property type="match status" value="1"/>
</dbReference>
<feature type="transmembrane region" description="Helical" evidence="3">
    <location>
        <begin position="225"/>
        <end position="244"/>
    </location>
</feature>
<organism evidence="5 6">
    <name type="scientific">Cryptosporidium xiaoi</name>
    <dbReference type="NCBI Taxonomy" id="659607"/>
    <lineage>
        <taxon>Eukaryota</taxon>
        <taxon>Sar</taxon>
        <taxon>Alveolata</taxon>
        <taxon>Apicomplexa</taxon>
        <taxon>Conoidasida</taxon>
        <taxon>Coccidia</taxon>
        <taxon>Eucoccidiorida</taxon>
        <taxon>Eimeriorina</taxon>
        <taxon>Cryptosporidiidae</taxon>
        <taxon>Cryptosporidium</taxon>
    </lineage>
</organism>
<feature type="transmembrane region" description="Helical" evidence="3">
    <location>
        <begin position="2350"/>
        <end position="2378"/>
    </location>
</feature>
<keyword evidence="3" id="KW-0472">Membrane</keyword>
<feature type="region of interest" description="Disordered" evidence="2">
    <location>
        <begin position="2244"/>
        <end position="2265"/>
    </location>
</feature>
<feature type="transmembrane region" description="Helical" evidence="3">
    <location>
        <begin position="2417"/>
        <end position="2436"/>
    </location>
</feature>
<protein>
    <recommendedName>
        <fullName evidence="4">EF-hand domain-containing protein</fullName>
    </recommendedName>
</protein>
<feature type="domain" description="EF-hand" evidence="4">
    <location>
        <begin position="2779"/>
        <end position="2814"/>
    </location>
</feature>
<dbReference type="InterPro" id="IPR002048">
    <property type="entry name" value="EF_hand_dom"/>
</dbReference>
<keyword evidence="3" id="KW-0812">Transmembrane</keyword>
<evidence type="ECO:0000313" key="6">
    <source>
        <dbReference type="Proteomes" id="UP001311799"/>
    </source>
</evidence>
<sequence length="4752" mass="543781">MVERKQILTNKTGNQRELKEYDKYPDELIECATFRPEKYHILEQKEYEDCIITSYHKIINSEYLDVERELINEKLLNNGKYNSKYYDDVQYRRDKTRFYESNSIDEDQYGNNNIINSGTCIIVKGDNDQIVSDSEQESSDGVNNEYFDDDELEEEYNKLCENLDEEDEENNNELLLLLKGRESSKRNKMRDALNLPNSDYLILRNFPVSFGIPIISVKKLNAKPILLLWFIASVLTIYGVSLFLNEYIINDIIPLYDMDNVIFQEPGVNGEIESKGVISSFLRSNKLSSPSFNNNNILKKLFPSFITKNQSIYGDGGSDYKNSELSVNLDLKNCHVQFLDSKNELSYIKIRSWRIFSQSQLYSGSLGRYRVSKKVRDKYEYICSHNPFMWGIRKYILPLSWNRYSIMTWKEYKEYCDKSSRPWNYINDTNLYIKLHQSNTGDYFQCSINFFLSNKFKFNELNIRYAPTSNYMRVSSNIPIYTKKSFHLEALHGIFDLKDIYSPNTSISLSDGWCSLDIPNRDTDGDNSSNVLIESRGASVYINSRVPLMVIMPIRVAELSVLRSKYIKVNLDKKNSGLDHLNYYKSGSVIAKLNTNKSFYSGNGLLYKTRVNIQGTLPPVYVNVNEEYDYKKNNHTDDEVEGLNSDFVDEELETWVGKYQLMDPHLFLFSRSRFESFNKWLQEDLSSPWVLHINILGNSEYPKGTWKAVSSRAFIRDAYGLVLISGGLLRPRTYNLYVHILGLKCLSPVDHSDLEDLDVISVDNINRGDMSDSNELYKNELEYNNLGGFETGIDNSTNEKYENELKGVEISKKNANESIFKNITRRFNNIIQNGQGKKSEKPILINLKDMFGKKYGTRILSNNIQETLYFDGMNGGSDANIGNQNNNDNLSELFLNYGGNNNIGGIEITNINQVGSYIGKSNSVKSCESSIIENIFSVINSAIMETTQQPSVIVWTQNKNMDSENDFKSTRLNNLKCNQGDIKKCKAEGNTIKKIIGNNIMRIFKNIYSFLYVIKKIIFPSWLIPGWSNLSKKITKSSILAEDDYNNIDLNMLIGDSVYNNNNNQFIYTAENDAILRDLVTANDLQGYIVSLMLNIVCAVFVAAFSMWVLYYYVFPWFLTGIRELQLVSTASHRLNHDFRTSETGEWIVMVSVIQWPEFGLLLRWNQRQKRLNGEKICIYIKQVEMNNINDNLAEFFLYIPANEASLTTHFGRNQQELFVPMKYTDKCIFEVTMPYELVSDNKYRLRILRISSFGHIIEQSNWSNEIIPGDKMRFVDFPLLFLRRFLPIRRSSLNLFIDKNTDHYSPFGIPFYFKNIEIIIFDALDGKRKKRNSFSFEYFDDDYLNECNKDNEIMGSDGVLEEGKIINIDDKNNEISTNMNDYISYGELKGKHKYLLVARLVRDFEYNNANANGKGDYNANNIYPNGITGIINGNNVSSDFNVTSISNDDDSITSLKSYIFKNKSFDSDKVRIEGNLENINIYNKRFNHDNMNDVNSYNNVFILRNRGNSVLEFNGKNSYGKHETNKDDEYFDENNSLYLEQNLISQKRILFELQEADSGQIIANGDIKCSKLIEIAWKSLTDNQEDSEDGCLGINYNRRTLDTDVIQVHDTISNNTISINKFVNVSINLYYVEGGQWGELSMSLDRSFWVQYLRHDLSNDIIIDFNKISTLECKENEGKNVEMSRVVNTDTNDLKKEDKETENNVIKPKFVNDTPGKIVINGSDTQINWEWKMNAKDSNNNINYVPKKIYLHLFDHCTDTFLTSLHSEKTVPNNGTYAWSVDIPFISQRSSSRDVYLVMSVSIDEIPSNIKIRGKMMTSKSLKYNSNNNGESNFHGADTKNTDGNISGNKKGCGVDILSKQVIVAVSNSFKVIRLTTISEFEFLYATFCRTFGLEMEVVTYNDLSKYGFHVSKNNLRICENIRKSIPSEVNYGGTYCPGQYMISSKAMAVKIGNNCDINKSNDKSDTDMESYMFLKSQRKYIDIIENCTLNYSTYWWLSSPDRFLLKNGIILDTSIFLPLTIKIMTLFKIDLLILYMRNLSITKMFNRFKRRFSIFDRYRTAGDNDFYLQEDDFGGGYKKTINISSGLLVHSNYSTVYRRRPTWRSGKLNAWRIILNFVSLKGHKNARNGSFNDIDGDGKYKNIDNINDKTEIGRNNDNNRFANKMSKEMKTINKSKRRWSNALMSLKLAQLKKSPSKLFSTGGGALKKGYIALGRGDNNDDLDEYKSGNDNIESMSKSFELESSGKFSREELKEDNNDASLGSMRESSCKYTELTNLNGVGHDSRRISSNSAVDYKRMKTRNDDDCMFYGYNIGYGGILVPLYIAKIKQRQEIIREIWYKLQFSTFPVVFKAIIYVFQLTLLSIFPITCIILTLLYNYLSTQTISRPHTYISEEYLSDIVFNPRWSFFMSISFPVPYLVLISLLHLLIINITFISSNTSYSAKASVINNNVNGNNGRVNRFYYYWIRILIFFEDIGMFITLFSTFLTLLAISMFFLWFLLGSLINSDNILPYVVMLLALGFVIVSLWNNFTSSRGIVDKFIAENLQSLISIALGHWFEATNQNYNIMNNSVVNNTTNSNYCPSFSDPNDLRSKISEKLQYEILNNRCAWSKNILDEHKYAHNLNNSTNKRYMIQDYMEGMELKHSTKMSRMYGVKSSSFSILNDYCDMYCLKWEYMKISPMNTKRLFKLCKNGDIVGINETISIYYGMKLATKKDVLLNNSKINGLLSELDIVLLKDGIKYGSKYGYKLKDFTDKDNNWYKFALVKIPIFPTSNILSEEAKIKLIFDFFDVDQDGYLNKKETLQWIINLNYNEKYFVNGDNTKYTDIVEYINSIFNLNVDDRYGFVIDDIYTIYSFNPNNVNIDYEKIIPVFNYSCYENVDIKNVNNSLVGERDRSRSEFGFGVEFDQKKEQEEDNNEKCSINNKNSNNKLIFVENYIDEEEYDDEFEDNIFKLSGSEYNWVSSSNNGLENNVGNNLEENNSFVSLLDQKGYLWTDLLSNDNNNIMYKRENRCNSKTTEIKVITTDLNNLKLASLNKTKVNYDVVSNGNKGKARGRNKYNKFQLLREINVQKLKYIFTFATRNLKTPDIETALKDIHSLAYKVFDAQIALLIPIFGVNNVLTSGNVSLCLRDKSFSNRRKEVAADFKNGNKGNNNEKRASLLALGNKNSYQASSQLLSSFSSTSFVNWNGAGNTRGTFNDGNNLNMSMGSCNLNKYQRKQSINRGGNFPSMENNINSDSNGNVITNSNNNNNSNIGYDDVLGETEEDTVKFLQLMRILHNEIRQDIWLLFNHILGKLFNNNRVKNGANHFLDTIYPKLVRSKAARIVNIFYGPSLNELSVSIHEYFASAPPKTAAQVMDALKEYRVENQRNVKDTLEIISLSQGNASIQFQVSLITKALYALSLLKDNDVEMLTVDIPWKKHHTFITEEVLILPKNHQGMKLILESIQIVLRRVNSITGTSSRGGSIGMLLGENNTNANDGGNNNDGNKARKRHNNGDIDLLQSSLIDSRYIEETHGNTITNNEFTETTLEQVIQIIVSRYLWMDSFIFLIRLCGINLSTDRLPSVVYDNSASITNLNYIEERNLEHVKNIFTKLSNGSGFLPVELSDLAIQTLTDKCLNFPGLLVSMNFLGLISNNMFLLCTGNPMDRLNELGFGNFNVVNVNHKVNINDLFSQNYRSRSRLEGIEVNKDDKYVLENLLFNGENGLNVTMNGGIGNTVIGGNVNSNLNNNSNANYNASNKMLIAEKTCNYGELLDWTLLSNVKGIPDDIVKDFRSIAILRCGFIGRSQLHDYITQHRKLYINENNIGSCGTGNINSKDDNSNGNTGKDAANNIKNKGGSFDAMENSKYFEKMTMEDDNWLSNFNISFDIFDVALTTLGFSSHKLQSYILWLLLCLNINLDSIQLFINARLARDFITMLYLKPKYKYNDNTGASSGNNTHNDNNVVNDGIGISGNNNSNNNTINCGNNNDNNSASGLKLNSSYKSSMFDLSYQQYKDLDAQDVEYYSGYFTYEMLRRFLVLAKITIPDKGVKSIWESLPKDPLDVTNFISPYKNISFRNTDTVSNNINSDINNNIDFKDVKLTKKKSFGERFKRKVTLASNLDSGTYEDNNAYESNYENVNGEFSRSNSNCGCGGNLGTENAGEKESFYLRILMDQTGMDPMEGVIVSITTVKRLVPKKLMTGLWPEAIKVLLNIGLHLEKSDLSIMEATSRCLEYSNKYGLIRPGDIVSILAALSKEGLSFDLLCELLNNMRIQLPVRDVKRMFDLMDLNQDKSLDLQELLDGFEVLFGLFLPKLVHVHVGLSYERQSIIIIATSTALLLFCAFVGIAIKTFEGMRNELSTAVQSVLAIVGAVGLQTGASKDSSEIEERMKERIEDIMGGDIDTSTSQIEYSNNGNGLSSGELLYGNFNSNTALSGNNNKIVIKNNNATSNGNLTTNPDNGNFILTEKGTILKISYNYSYNMFPCVPNDPKPCITFYCNDYVYLEPIFYCTKGIVNQQNNSFFFENVNIVWSIKPNLPKYTGLTFNTKNGIIKGTIPLYFNNKKRQYIKRNTISDLNKYMRVINNSKGNNNFINTNSGTTNVNNSSKLLRKISNINVSNNTKSSKATIFKKFSSTNNHNNSVGDNEGDLYYTGDIEGDTRNKRKEKGIETGGRYHHIDNNSDNESSEFNSNNHIHLDHSYKENDEYLFDFNNGTDCENNDNTNTLLAHNNQFVQMNKQIFNIYCTVNELNEKIVYKTRITFQILPGNRK</sequence>
<keyword evidence="6" id="KW-1185">Reference proteome</keyword>
<dbReference type="PROSITE" id="PS50222">
    <property type="entry name" value="EF_HAND_2"/>
    <property type="match status" value="2"/>
</dbReference>
<feature type="transmembrane region" description="Helical" evidence="3">
    <location>
        <begin position="2477"/>
        <end position="2499"/>
    </location>
</feature>
<feature type="domain" description="EF-hand" evidence="4">
    <location>
        <begin position="4258"/>
        <end position="4293"/>
    </location>
</feature>
<evidence type="ECO:0000313" key="5">
    <source>
        <dbReference type="EMBL" id="KAK6587900.1"/>
    </source>
</evidence>
<evidence type="ECO:0000256" key="3">
    <source>
        <dbReference type="SAM" id="Phobius"/>
    </source>
</evidence>
<keyword evidence="1" id="KW-0106">Calcium</keyword>
<comment type="caution">
    <text evidence="5">The sequence shown here is derived from an EMBL/GenBank/DDBJ whole genome shotgun (WGS) entry which is preliminary data.</text>
</comment>
<keyword evidence="3" id="KW-1133">Transmembrane helix</keyword>
<feature type="compositionally biased region" description="Basic and acidic residues" evidence="2">
    <location>
        <begin position="2249"/>
        <end position="2258"/>
    </location>
</feature>
<feature type="compositionally biased region" description="Low complexity" evidence="2">
    <location>
        <begin position="3477"/>
        <end position="3489"/>
    </location>
</feature>
<gene>
    <name evidence="5" type="ORF">RS030_81184</name>
</gene>
<feature type="region of interest" description="Disordered" evidence="2">
    <location>
        <begin position="3477"/>
        <end position="3496"/>
    </location>
</feature>
<dbReference type="SUPFAM" id="SSF47473">
    <property type="entry name" value="EF-hand"/>
    <property type="match status" value="2"/>
</dbReference>
<feature type="transmembrane region" description="Helical" evidence="3">
    <location>
        <begin position="2511"/>
        <end position="2530"/>
    </location>
</feature>
<evidence type="ECO:0000259" key="4">
    <source>
        <dbReference type="PROSITE" id="PS50222"/>
    </source>
</evidence>
<accession>A0AAV9XWH4</accession>
<dbReference type="PROSITE" id="PS00018">
    <property type="entry name" value="EF_HAND_1"/>
    <property type="match status" value="1"/>
</dbReference>
<evidence type="ECO:0000256" key="2">
    <source>
        <dbReference type="SAM" id="MobiDB-lite"/>
    </source>
</evidence>
<proteinExistence type="predicted"/>
<dbReference type="GO" id="GO:0005509">
    <property type="term" value="F:calcium ion binding"/>
    <property type="evidence" value="ECO:0007669"/>
    <property type="project" value="InterPro"/>
</dbReference>
<dbReference type="SMART" id="SM00054">
    <property type="entry name" value="EFh"/>
    <property type="match status" value="2"/>
</dbReference>
<evidence type="ECO:0000256" key="1">
    <source>
        <dbReference type="ARBA" id="ARBA00022837"/>
    </source>
</evidence>
<feature type="transmembrane region" description="Helical" evidence="3">
    <location>
        <begin position="2310"/>
        <end position="2329"/>
    </location>
</feature>
<feature type="transmembrane region" description="Helical" evidence="3">
    <location>
        <begin position="1092"/>
        <end position="1114"/>
    </location>
</feature>
<dbReference type="PANTHER" id="PTHR42264">
    <property type="entry name" value="EPHRIN_REC_LIKE DOMAIN-CONTAINING PROTEIN"/>
    <property type="match status" value="1"/>
</dbReference>
<feature type="region of interest" description="Disordered" evidence="2">
    <location>
        <begin position="4644"/>
        <end position="4671"/>
    </location>
</feature>
<dbReference type="InterPro" id="IPR011992">
    <property type="entry name" value="EF-hand-dom_pair"/>
</dbReference>